<dbReference type="GO" id="GO:0008526">
    <property type="term" value="F:phosphatidylinositol transfer activity"/>
    <property type="evidence" value="ECO:0007669"/>
    <property type="project" value="TreeGrafter"/>
</dbReference>
<feature type="compositionally biased region" description="Low complexity" evidence="1">
    <location>
        <begin position="347"/>
        <end position="367"/>
    </location>
</feature>
<organism evidence="3 4">
    <name type="scientific">Tilletia horrida</name>
    <dbReference type="NCBI Taxonomy" id="155126"/>
    <lineage>
        <taxon>Eukaryota</taxon>
        <taxon>Fungi</taxon>
        <taxon>Dikarya</taxon>
        <taxon>Basidiomycota</taxon>
        <taxon>Ustilaginomycotina</taxon>
        <taxon>Exobasidiomycetes</taxon>
        <taxon>Tilletiales</taxon>
        <taxon>Tilletiaceae</taxon>
        <taxon>Tilletia</taxon>
    </lineage>
</organism>
<dbReference type="SUPFAM" id="SSF52087">
    <property type="entry name" value="CRAL/TRIO domain"/>
    <property type="match status" value="1"/>
</dbReference>
<dbReference type="PANTHER" id="PTHR45824:SF29">
    <property type="entry name" value="GH16843P"/>
    <property type="match status" value="1"/>
</dbReference>
<reference evidence="3" key="1">
    <citation type="journal article" date="2023" name="PhytoFront">
        <title>Draft Genome Resources of Seven Strains of Tilletia horrida, Causal Agent of Kernel Smut of Rice.</title>
        <authorList>
            <person name="Khanal S."/>
            <person name="Antony Babu S."/>
            <person name="Zhou X.G."/>
        </authorList>
    </citation>
    <scope>NUCLEOTIDE SEQUENCE</scope>
    <source>
        <strain evidence="3">TX3</strain>
    </source>
</reference>
<gene>
    <name evidence="3" type="ORF">OC842_002275</name>
</gene>
<evidence type="ECO:0000259" key="2">
    <source>
        <dbReference type="PROSITE" id="PS50191"/>
    </source>
</evidence>
<feature type="domain" description="CRAL-TRIO" evidence="2">
    <location>
        <begin position="142"/>
        <end position="302"/>
    </location>
</feature>
<dbReference type="PANTHER" id="PTHR45824">
    <property type="entry name" value="GH16843P"/>
    <property type="match status" value="1"/>
</dbReference>
<dbReference type="CDD" id="cd00170">
    <property type="entry name" value="SEC14"/>
    <property type="match status" value="1"/>
</dbReference>
<protein>
    <recommendedName>
        <fullName evidence="2">CRAL-TRIO domain-containing protein</fullName>
    </recommendedName>
</protein>
<name>A0AAN6JLS7_9BASI</name>
<evidence type="ECO:0000313" key="4">
    <source>
        <dbReference type="Proteomes" id="UP001176521"/>
    </source>
</evidence>
<dbReference type="Gene3D" id="3.40.525.10">
    <property type="entry name" value="CRAL-TRIO lipid binding domain"/>
    <property type="match status" value="1"/>
</dbReference>
<evidence type="ECO:0000256" key="1">
    <source>
        <dbReference type="SAM" id="MobiDB-lite"/>
    </source>
</evidence>
<dbReference type="EMBL" id="JAPDMQ010000093">
    <property type="protein sequence ID" value="KAK0535568.1"/>
    <property type="molecule type" value="Genomic_DNA"/>
</dbReference>
<dbReference type="InterPro" id="IPR001251">
    <property type="entry name" value="CRAL-TRIO_dom"/>
</dbReference>
<dbReference type="PROSITE" id="PS50191">
    <property type="entry name" value="CRAL_TRIO"/>
    <property type="match status" value="1"/>
</dbReference>
<feature type="region of interest" description="Disordered" evidence="1">
    <location>
        <begin position="323"/>
        <end position="385"/>
    </location>
</feature>
<comment type="caution">
    <text evidence="3">The sequence shown here is derived from an EMBL/GenBank/DDBJ whole genome shotgun (WGS) entry which is preliminary data.</text>
</comment>
<accession>A0AAN6JLS7</accession>
<dbReference type="InterPro" id="IPR036273">
    <property type="entry name" value="CRAL/TRIO_N_dom_sf"/>
</dbReference>
<dbReference type="AlphaFoldDB" id="A0AAN6JLS7"/>
<dbReference type="Pfam" id="PF00650">
    <property type="entry name" value="CRAL_TRIO"/>
    <property type="match status" value="1"/>
</dbReference>
<proteinExistence type="predicted"/>
<evidence type="ECO:0000313" key="3">
    <source>
        <dbReference type="EMBL" id="KAK0535568.1"/>
    </source>
</evidence>
<sequence length="385" mass="42698">MSFLFARRPEPSAAASEKATTQAEDAGAEAQAREASGDAATESNKPRKTHRLILTPPADIEIPPRPPLSNTQQARVDEIRAYVVELHGAGLAEDDPYYAFEETWVHEDYLPERYLIATGWDVAAAKTRIRSTLEWRRSFQPECISPDEVKPEALTGKHFISGFDKQGRPIFTVCPRHENTKNYDQQLRYMVWSFERCIQLMPTGVTQLNLVMSLEGNNAANNPPMSSSRTALNIMQGHYPCRLARAICNRGPWFFSVFFRIISPFIDPVTRQKIFFNPNMTSFANNDQVTTEWEGGEYDYEWDFESYWSQMLDYCGLNPDGSRVQGPVPVDKNKELGPASSGSKGQATATAPATAANGNAEAVAPAHATEETVAPSGANGTASHK</sequence>
<dbReference type="SUPFAM" id="SSF46938">
    <property type="entry name" value="CRAL/TRIO N-terminal domain"/>
    <property type="match status" value="1"/>
</dbReference>
<dbReference type="SMART" id="SM00516">
    <property type="entry name" value="SEC14"/>
    <property type="match status" value="1"/>
</dbReference>
<dbReference type="Proteomes" id="UP001176521">
    <property type="component" value="Unassembled WGS sequence"/>
</dbReference>
<keyword evidence="4" id="KW-1185">Reference proteome</keyword>
<feature type="region of interest" description="Disordered" evidence="1">
    <location>
        <begin position="1"/>
        <end position="51"/>
    </location>
</feature>
<dbReference type="InterPro" id="IPR036865">
    <property type="entry name" value="CRAL-TRIO_dom_sf"/>
</dbReference>
<dbReference type="InterPro" id="IPR052578">
    <property type="entry name" value="PI_Transfer_CRAL-TRIO"/>
</dbReference>